<proteinExistence type="predicted"/>
<evidence type="ECO:0000313" key="3">
    <source>
        <dbReference type="Proteomes" id="UP000032568"/>
    </source>
</evidence>
<dbReference type="Proteomes" id="UP000032568">
    <property type="component" value="Chromosome"/>
</dbReference>
<reference evidence="2 3" key="1">
    <citation type="journal article" date="2015" name="Genome Announc.">
        <title>Draft Genome Sequences of Marine Isolates of Thalassomonas viridans and Thalassomonas actiniarum.</title>
        <authorList>
            <person name="Olonade I."/>
            <person name="van Zyl L.J."/>
            <person name="Trindade M."/>
        </authorList>
    </citation>
    <scope>NUCLEOTIDE SEQUENCE [LARGE SCALE GENOMIC DNA]</scope>
    <source>
        <strain evidence="2 3">A5K-106</strain>
    </source>
</reference>
<name>A0AAE9YV75_9GAMM</name>
<organism evidence="2 3">
    <name type="scientific">Thalassomonas actiniarum</name>
    <dbReference type="NCBI Taxonomy" id="485447"/>
    <lineage>
        <taxon>Bacteria</taxon>
        <taxon>Pseudomonadati</taxon>
        <taxon>Pseudomonadota</taxon>
        <taxon>Gammaproteobacteria</taxon>
        <taxon>Alteromonadales</taxon>
        <taxon>Colwelliaceae</taxon>
        <taxon>Thalassomonas</taxon>
    </lineage>
</organism>
<keyword evidence="3" id="KW-1185">Reference proteome</keyword>
<gene>
    <name evidence="2" type="ORF">SG35_012995</name>
</gene>
<dbReference type="KEGG" id="tact:SG35_012995"/>
<keyword evidence="1" id="KW-0812">Transmembrane</keyword>
<sequence>MDSLKNKTLWDWMGLLFIPMALLIGGYLLNQSQIKQQNNIEEARIKRQSRRISEQRFIEDERNYINILNNFRRSITDLMINGSLNDSGYHPVSVQAATALTASTAPQLDGERKGK</sequence>
<accession>A0AAE9YV75</accession>
<dbReference type="AlphaFoldDB" id="A0AAE9YV75"/>
<keyword evidence="1" id="KW-1133">Transmembrane helix</keyword>
<dbReference type="RefSeq" id="WP_044835740.1">
    <property type="nucleotide sequence ID" value="NZ_CP059735.1"/>
</dbReference>
<evidence type="ECO:0000256" key="1">
    <source>
        <dbReference type="SAM" id="Phobius"/>
    </source>
</evidence>
<reference evidence="2 3" key="2">
    <citation type="journal article" date="2022" name="Mar. Drugs">
        <title>Bioassay-Guided Fractionation Leads to the Detection of Cholic Acid Generated by the Rare Thalassomonas sp.</title>
        <authorList>
            <person name="Pheiffer F."/>
            <person name="Schneider Y.K."/>
            <person name="Hansen E.H."/>
            <person name="Andersen J.H."/>
            <person name="Isaksson J."/>
            <person name="Busche T."/>
            <person name="R C."/>
            <person name="Kalinowski J."/>
            <person name="Zyl L.V."/>
            <person name="Trindade M."/>
        </authorList>
    </citation>
    <scope>NUCLEOTIDE SEQUENCE [LARGE SCALE GENOMIC DNA]</scope>
    <source>
        <strain evidence="2 3">A5K-106</strain>
    </source>
</reference>
<protein>
    <submittedName>
        <fullName evidence="2">Uncharacterized protein</fullName>
    </submittedName>
</protein>
<evidence type="ECO:0000313" key="2">
    <source>
        <dbReference type="EMBL" id="WDE01443.1"/>
    </source>
</evidence>
<feature type="transmembrane region" description="Helical" evidence="1">
    <location>
        <begin position="12"/>
        <end position="29"/>
    </location>
</feature>
<dbReference type="EMBL" id="CP059735">
    <property type="protein sequence ID" value="WDE01443.1"/>
    <property type="molecule type" value="Genomic_DNA"/>
</dbReference>
<keyword evidence="1" id="KW-0472">Membrane</keyword>